<keyword evidence="1" id="KW-0472">Membrane</keyword>
<feature type="signal peptide" evidence="2">
    <location>
        <begin position="1"/>
        <end position="18"/>
    </location>
</feature>
<organism evidence="4 5">
    <name type="scientific">Salinomyces thailandicus</name>
    <dbReference type="NCBI Taxonomy" id="706561"/>
    <lineage>
        <taxon>Eukaryota</taxon>
        <taxon>Fungi</taxon>
        <taxon>Dikarya</taxon>
        <taxon>Ascomycota</taxon>
        <taxon>Pezizomycotina</taxon>
        <taxon>Dothideomycetes</taxon>
        <taxon>Dothideomycetidae</taxon>
        <taxon>Mycosphaerellales</taxon>
        <taxon>Teratosphaeriaceae</taxon>
        <taxon>Salinomyces</taxon>
    </lineage>
</organism>
<feature type="transmembrane region" description="Helical" evidence="1">
    <location>
        <begin position="299"/>
        <end position="322"/>
    </location>
</feature>
<accession>A0A4U0U1L2</accession>
<keyword evidence="5" id="KW-1185">Reference proteome</keyword>
<dbReference type="PANTHER" id="PTHR10963">
    <property type="entry name" value="GLYCOSYL HYDROLASE-RELATED"/>
    <property type="match status" value="1"/>
</dbReference>
<dbReference type="InterPro" id="IPR013320">
    <property type="entry name" value="ConA-like_dom_sf"/>
</dbReference>
<keyword evidence="1" id="KW-0812">Transmembrane</keyword>
<dbReference type="EMBL" id="NAJL01000020">
    <property type="protein sequence ID" value="TKA27995.1"/>
    <property type="molecule type" value="Genomic_DNA"/>
</dbReference>
<dbReference type="PROSITE" id="PS51257">
    <property type="entry name" value="PROKAR_LIPOPROTEIN"/>
    <property type="match status" value="1"/>
</dbReference>
<evidence type="ECO:0000256" key="2">
    <source>
        <dbReference type="SAM" id="SignalP"/>
    </source>
</evidence>
<dbReference type="Pfam" id="PF00722">
    <property type="entry name" value="Glyco_hydro_16"/>
    <property type="match status" value="1"/>
</dbReference>
<dbReference type="Gene3D" id="2.60.120.200">
    <property type="match status" value="1"/>
</dbReference>
<reference evidence="4 5" key="1">
    <citation type="submission" date="2017-03" db="EMBL/GenBank/DDBJ databases">
        <title>Genomes of endolithic fungi from Antarctica.</title>
        <authorList>
            <person name="Coleine C."/>
            <person name="Masonjones S."/>
            <person name="Stajich J.E."/>
        </authorList>
    </citation>
    <scope>NUCLEOTIDE SEQUENCE [LARGE SCALE GENOMIC DNA]</scope>
    <source>
        <strain evidence="4 5">CCFEE 6315</strain>
    </source>
</reference>
<dbReference type="Proteomes" id="UP000308549">
    <property type="component" value="Unassembled WGS sequence"/>
</dbReference>
<dbReference type="AlphaFoldDB" id="A0A4U0U1L2"/>
<dbReference type="PANTHER" id="PTHR10963:SF68">
    <property type="entry name" value="GLYCOSIDASE CRH1-RELATED"/>
    <property type="match status" value="1"/>
</dbReference>
<feature type="chain" id="PRO_5021028278" description="GH16 domain-containing protein" evidence="2">
    <location>
        <begin position="19"/>
        <end position="368"/>
    </location>
</feature>
<name>A0A4U0U1L2_9PEZI</name>
<comment type="caution">
    <text evidence="4">The sequence shown here is derived from an EMBL/GenBank/DDBJ whole genome shotgun (WGS) entry which is preliminary data.</text>
</comment>
<dbReference type="InterPro" id="IPR050546">
    <property type="entry name" value="Glycosyl_Hydrlase_16"/>
</dbReference>
<gene>
    <name evidence="4" type="ORF">B0A50_04061</name>
</gene>
<dbReference type="GO" id="GO:0016757">
    <property type="term" value="F:glycosyltransferase activity"/>
    <property type="evidence" value="ECO:0007669"/>
    <property type="project" value="TreeGrafter"/>
</dbReference>
<protein>
    <recommendedName>
        <fullName evidence="3">GH16 domain-containing protein</fullName>
    </recommendedName>
</protein>
<evidence type="ECO:0000259" key="3">
    <source>
        <dbReference type="PROSITE" id="PS51762"/>
    </source>
</evidence>
<dbReference type="GO" id="GO:0009277">
    <property type="term" value="C:fungal-type cell wall"/>
    <property type="evidence" value="ECO:0007669"/>
    <property type="project" value="TreeGrafter"/>
</dbReference>
<sequence length="368" mass="39731">MSRLAFLPIALFAASVAAQTTTSCNPLNSTACPDDSALGTTYNGTWDSSDTELNTKLWNVTAGTDDIQFTDNGLELVISESGDSVTAESTFYIFWGQVEVMMKAAAGTGIISTFDLLSDDLDEIDLEIKGGNKTSVSSNWYGHGNTSQYNGVDHAVDGPQDSFHNYTFVWGQEQLQWIIDGDVVRTVESASSGQYPQTPSRLKFGIWAGGDSTQPQGTIDWAGGATVWDDGPFVMTVKSIKVTDGSTNVTNYAYGDQTGSYESITSTAGESKAFKLLNKKTTTESAKQSWEGLSTGAKVGVACGIGGAFAIGIIAFCTFCLIQRRRGKKERKLADEAWDNNQAELMEYQKMMRSGAFAVSNTGRREKF</sequence>
<evidence type="ECO:0000256" key="1">
    <source>
        <dbReference type="SAM" id="Phobius"/>
    </source>
</evidence>
<dbReference type="InterPro" id="IPR000757">
    <property type="entry name" value="Beta-glucanase-like"/>
</dbReference>
<dbReference type="GO" id="GO:0005975">
    <property type="term" value="P:carbohydrate metabolic process"/>
    <property type="evidence" value="ECO:0007669"/>
    <property type="project" value="InterPro"/>
</dbReference>
<keyword evidence="2" id="KW-0732">Signal</keyword>
<dbReference type="SUPFAM" id="SSF49899">
    <property type="entry name" value="Concanavalin A-like lectins/glucanases"/>
    <property type="match status" value="1"/>
</dbReference>
<keyword evidence="1" id="KW-1133">Transmembrane helix</keyword>
<dbReference type="PROSITE" id="PS51762">
    <property type="entry name" value="GH16_2"/>
    <property type="match status" value="1"/>
</dbReference>
<dbReference type="GO" id="GO:0031505">
    <property type="term" value="P:fungal-type cell wall organization"/>
    <property type="evidence" value="ECO:0007669"/>
    <property type="project" value="TreeGrafter"/>
</dbReference>
<proteinExistence type="predicted"/>
<evidence type="ECO:0000313" key="5">
    <source>
        <dbReference type="Proteomes" id="UP000308549"/>
    </source>
</evidence>
<evidence type="ECO:0000313" key="4">
    <source>
        <dbReference type="EMBL" id="TKA27995.1"/>
    </source>
</evidence>
<dbReference type="GO" id="GO:0004553">
    <property type="term" value="F:hydrolase activity, hydrolyzing O-glycosyl compounds"/>
    <property type="evidence" value="ECO:0007669"/>
    <property type="project" value="InterPro"/>
</dbReference>
<dbReference type="OrthoDB" id="4781at2759"/>
<feature type="domain" description="GH16" evidence="3">
    <location>
        <begin position="20"/>
        <end position="230"/>
    </location>
</feature>